<organism evidence="2 3">
    <name type="scientific">Nelumbo nucifera</name>
    <name type="common">Sacred lotus</name>
    <dbReference type="NCBI Taxonomy" id="4432"/>
    <lineage>
        <taxon>Eukaryota</taxon>
        <taxon>Viridiplantae</taxon>
        <taxon>Streptophyta</taxon>
        <taxon>Embryophyta</taxon>
        <taxon>Tracheophyta</taxon>
        <taxon>Spermatophyta</taxon>
        <taxon>Magnoliopsida</taxon>
        <taxon>Proteales</taxon>
        <taxon>Nelumbonaceae</taxon>
        <taxon>Nelumbo</taxon>
    </lineage>
</organism>
<dbReference type="EMBL" id="DUZY01000003">
    <property type="protein sequence ID" value="DAD33058.1"/>
    <property type="molecule type" value="Genomic_DNA"/>
</dbReference>
<protein>
    <submittedName>
        <fullName evidence="2">Uncharacterized protein</fullName>
    </submittedName>
</protein>
<name>A0A822YUY3_NELNU</name>
<dbReference type="Proteomes" id="UP000607653">
    <property type="component" value="Unassembled WGS sequence"/>
</dbReference>
<comment type="caution">
    <text evidence="2">The sequence shown here is derived from an EMBL/GenBank/DDBJ whole genome shotgun (WGS) entry which is preliminary data.</text>
</comment>
<evidence type="ECO:0000256" key="1">
    <source>
        <dbReference type="SAM" id="MobiDB-lite"/>
    </source>
</evidence>
<sequence>MGFNSSFSVCNPQENRRGWLLNESTVKLMPMKNPKSFPCNKRGRPGQNLGSKYPLDHMRDENNE</sequence>
<evidence type="ECO:0000313" key="3">
    <source>
        <dbReference type="Proteomes" id="UP000607653"/>
    </source>
</evidence>
<proteinExistence type="predicted"/>
<dbReference type="AlphaFoldDB" id="A0A822YUY3"/>
<evidence type="ECO:0000313" key="2">
    <source>
        <dbReference type="EMBL" id="DAD33058.1"/>
    </source>
</evidence>
<keyword evidence="3" id="KW-1185">Reference proteome</keyword>
<feature type="compositionally biased region" description="Basic and acidic residues" evidence="1">
    <location>
        <begin position="54"/>
        <end position="64"/>
    </location>
</feature>
<reference evidence="2 3" key="1">
    <citation type="journal article" date="2020" name="Mol. Biol. Evol.">
        <title>Distinct Expression and Methylation Patterns for Genes with Different Fates following a Single Whole-Genome Duplication in Flowering Plants.</title>
        <authorList>
            <person name="Shi T."/>
            <person name="Rahmani R.S."/>
            <person name="Gugger P.F."/>
            <person name="Wang M."/>
            <person name="Li H."/>
            <person name="Zhang Y."/>
            <person name="Li Z."/>
            <person name="Wang Q."/>
            <person name="Van de Peer Y."/>
            <person name="Marchal K."/>
            <person name="Chen J."/>
        </authorList>
    </citation>
    <scope>NUCLEOTIDE SEQUENCE [LARGE SCALE GENOMIC DNA]</scope>
    <source>
        <tissue evidence="2">Leaf</tissue>
    </source>
</reference>
<feature type="region of interest" description="Disordered" evidence="1">
    <location>
        <begin position="31"/>
        <end position="64"/>
    </location>
</feature>
<accession>A0A822YUY3</accession>
<gene>
    <name evidence="2" type="ORF">HUJ06_011909</name>
</gene>